<organism evidence="2 3">
    <name type="scientific">Amycolatopsis panacis</name>
    <dbReference type="NCBI Taxonomy" id="2340917"/>
    <lineage>
        <taxon>Bacteria</taxon>
        <taxon>Bacillati</taxon>
        <taxon>Actinomycetota</taxon>
        <taxon>Actinomycetes</taxon>
        <taxon>Pseudonocardiales</taxon>
        <taxon>Pseudonocardiaceae</taxon>
        <taxon>Amycolatopsis</taxon>
    </lineage>
</organism>
<dbReference type="PANTHER" id="PTHR43649:SF12">
    <property type="entry name" value="DIACETYLCHITOBIOSE BINDING PROTEIN DASA"/>
    <property type="match status" value="1"/>
</dbReference>
<dbReference type="SUPFAM" id="SSF53850">
    <property type="entry name" value="Periplasmic binding protein-like II"/>
    <property type="match status" value="1"/>
</dbReference>
<evidence type="ECO:0000313" key="2">
    <source>
        <dbReference type="EMBL" id="RJQ91251.1"/>
    </source>
</evidence>
<accession>A0A419IB27</accession>
<dbReference type="Proteomes" id="UP000285112">
    <property type="component" value="Unassembled WGS sequence"/>
</dbReference>
<evidence type="ECO:0000313" key="3">
    <source>
        <dbReference type="Proteomes" id="UP000285112"/>
    </source>
</evidence>
<dbReference type="InterPro" id="IPR050490">
    <property type="entry name" value="Bact_solute-bd_prot1"/>
</dbReference>
<dbReference type="EMBL" id="QZFV01000021">
    <property type="protein sequence ID" value="RJQ91251.1"/>
    <property type="molecule type" value="Genomic_DNA"/>
</dbReference>
<proteinExistence type="predicted"/>
<dbReference type="Gene3D" id="3.40.190.10">
    <property type="entry name" value="Periplasmic binding protein-like II"/>
    <property type="match status" value="1"/>
</dbReference>
<keyword evidence="3" id="KW-1185">Reference proteome</keyword>
<dbReference type="CDD" id="cd13585">
    <property type="entry name" value="PBP2_TMBP_like"/>
    <property type="match status" value="1"/>
</dbReference>
<dbReference type="PROSITE" id="PS51257">
    <property type="entry name" value="PROKAR_LIPOPROTEIN"/>
    <property type="match status" value="1"/>
</dbReference>
<keyword evidence="1" id="KW-0732">Signal</keyword>
<reference evidence="2 3" key="1">
    <citation type="submission" date="2018-09" db="EMBL/GenBank/DDBJ databases">
        <title>YIM PH 21725 draft genome.</title>
        <authorList>
            <person name="Miao C."/>
        </authorList>
    </citation>
    <scope>NUCLEOTIDE SEQUENCE [LARGE SCALE GENOMIC DNA]</scope>
    <source>
        <strain evidence="3">YIM PH21725</strain>
    </source>
</reference>
<dbReference type="RefSeq" id="WP_120021593.1">
    <property type="nucleotide sequence ID" value="NZ_QZFV01000021.1"/>
</dbReference>
<feature type="signal peptide" evidence="1">
    <location>
        <begin position="1"/>
        <end position="31"/>
    </location>
</feature>
<dbReference type="InterPro" id="IPR006059">
    <property type="entry name" value="SBP"/>
</dbReference>
<comment type="caution">
    <text evidence="2">The sequence shown here is derived from an EMBL/GenBank/DDBJ whole genome shotgun (WGS) entry which is preliminary data.</text>
</comment>
<evidence type="ECO:0000256" key="1">
    <source>
        <dbReference type="SAM" id="SignalP"/>
    </source>
</evidence>
<dbReference type="PANTHER" id="PTHR43649">
    <property type="entry name" value="ARABINOSE-BINDING PROTEIN-RELATED"/>
    <property type="match status" value="1"/>
</dbReference>
<protein>
    <submittedName>
        <fullName evidence="2">Sugar ABC transporter substrate-binding protein</fullName>
    </submittedName>
</protein>
<name>A0A419IB27_9PSEU</name>
<dbReference type="OrthoDB" id="2644341at2"/>
<gene>
    <name evidence="2" type="ORF">D5S19_01950</name>
</gene>
<sequence length="438" mass="47718">MARHGIGSGRRIRTSGAALLAVLLAAATLSACGGSGDSGGAVTLTFWTHTHPPMIKLNRTLIAEYQRQHPNVRIEYQQIPNDEFDTKMLTAMSNGTGPDVLNLDDTTLRGEYLPKRLLAPIDYGALGAGSEEALKNRYLPRTLDGASADGQLYGLPSEFNATAFAVNTRHFADAGLDPNTPPKTWQDVATEAKKLAAAGHQQAFSFLYLHSGWYTQQLQTLLNQTGGTITDPGHQKATVTSPRAQAAVSLWTGLAASGTERTADPNKTSREATAPFNDLATGRQSMAMVYPWAMEQIRESNPDTFARLKLVPLPQLNPAAPVNRWYGYYWGVSRASEHQQQAWQFISYLANQSQRWLSDVKFIQPVKGWDTSPAGKGVPGLDVWSTAYRQGKFDEVAPHFAEIKDAVMTMINDTVFDRVAIPDAANKAAGTINRSLGN</sequence>
<dbReference type="Pfam" id="PF01547">
    <property type="entry name" value="SBP_bac_1"/>
    <property type="match status" value="1"/>
</dbReference>
<feature type="chain" id="PRO_5039113396" evidence="1">
    <location>
        <begin position="32"/>
        <end position="438"/>
    </location>
</feature>
<dbReference type="AlphaFoldDB" id="A0A419IB27"/>